<evidence type="ECO:0000256" key="3">
    <source>
        <dbReference type="ARBA" id="ARBA00022630"/>
    </source>
</evidence>
<protein>
    <recommendedName>
        <fullName evidence="10">tRNA 5-methylaminomethyl-2-thiouridine biosynthesis bifunctional protein MnmC</fullName>
        <shortName evidence="10">tRNA mnm(5)s(2)U biosynthesis bifunctional protein</shortName>
    </recommendedName>
    <domain>
        <recommendedName>
            <fullName evidence="10">tRNA (mnm(5)s(2)U34)-methyltransferase</fullName>
            <ecNumber evidence="10">2.1.1.61</ecNumber>
        </recommendedName>
    </domain>
    <domain>
        <recommendedName>
            <fullName evidence="10">FAD-dependent cmnm(5)s(2)U34 oxidoreductase</fullName>
            <ecNumber evidence="10">1.5.-.-</ecNumber>
        </recommendedName>
    </domain>
</protein>
<evidence type="ECO:0000313" key="14">
    <source>
        <dbReference type="EMBL" id="QNN55487.1"/>
    </source>
</evidence>
<accession>A0A7G9RIR2</accession>
<evidence type="ECO:0000256" key="10">
    <source>
        <dbReference type="HAMAP-Rule" id="MF_01102"/>
    </source>
</evidence>
<dbReference type="GO" id="GO:0050660">
    <property type="term" value="F:flavin adenine dinucleotide binding"/>
    <property type="evidence" value="ECO:0007669"/>
    <property type="project" value="UniProtKB-UniRule"/>
</dbReference>
<evidence type="ECO:0000256" key="1">
    <source>
        <dbReference type="ARBA" id="ARBA00022490"/>
    </source>
</evidence>
<comment type="catalytic activity">
    <reaction evidence="10">
        <text>5-aminomethyl-2-thiouridine(34) in tRNA + S-adenosyl-L-methionine = 5-methylaminomethyl-2-thiouridine(34) in tRNA + S-adenosyl-L-homocysteine + H(+)</text>
        <dbReference type="Rhea" id="RHEA:19569"/>
        <dbReference type="Rhea" id="RHEA-COMP:10195"/>
        <dbReference type="Rhea" id="RHEA-COMP:10197"/>
        <dbReference type="ChEBI" id="CHEBI:15378"/>
        <dbReference type="ChEBI" id="CHEBI:57856"/>
        <dbReference type="ChEBI" id="CHEBI:59789"/>
        <dbReference type="ChEBI" id="CHEBI:74454"/>
        <dbReference type="ChEBI" id="CHEBI:74455"/>
        <dbReference type="EC" id="2.1.1.61"/>
    </reaction>
</comment>
<dbReference type="InterPro" id="IPR047785">
    <property type="entry name" value="tRNA_MNMC2"/>
</dbReference>
<dbReference type="AlphaFoldDB" id="A0A7G9RIR2"/>
<evidence type="ECO:0000256" key="9">
    <source>
        <dbReference type="ARBA" id="ARBA00023268"/>
    </source>
</evidence>
<evidence type="ECO:0000259" key="13">
    <source>
        <dbReference type="Pfam" id="PF05430"/>
    </source>
</evidence>
<evidence type="ECO:0000256" key="6">
    <source>
        <dbReference type="ARBA" id="ARBA00022694"/>
    </source>
</evidence>
<dbReference type="GO" id="GO:0004808">
    <property type="term" value="F:tRNA (5-methylaminomethyl-2-thiouridylate)(34)-methyltransferase activity"/>
    <property type="evidence" value="ECO:0007669"/>
    <property type="project" value="UniProtKB-EC"/>
</dbReference>
<dbReference type="GO" id="GO:0032259">
    <property type="term" value="P:methylation"/>
    <property type="evidence" value="ECO:0007669"/>
    <property type="project" value="UniProtKB-KW"/>
</dbReference>
<keyword evidence="1 10" id="KW-0963">Cytoplasm</keyword>
<dbReference type="GO" id="GO:0002097">
    <property type="term" value="P:tRNA wobble base modification"/>
    <property type="evidence" value="ECO:0007669"/>
    <property type="project" value="UniProtKB-UniRule"/>
</dbReference>
<evidence type="ECO:0000256" key="11">
    <source>
        <dbReference type="SAM" id="MobiDB-lite"/>
    </source>
</evidence>
<dbReference type="HAMAP" id="MF_01102">
    <property type="entry name" value="MnmC"/>
    <property type="match status" value="1"/>
</dbReference>
<keyword evidence="5 10" id="KW-0949">S-adenosyl-L-methionine</keyword>
<keyword evidence="4 10" id="KW-0808">Transferase</keyword>
<dbReference type="InterPro" id="IPR006076">
    <property type="entry name" value="FAD-dep_OxRdtase"/>
</dbReference>
<dbReference type="RefSeq" id="WP_187595760.1">
    <property type="nucleotide sequence ID" value="NZ_CP060714.1"/>
</dbReference>
<dbReference type="InterPro" id="IPR023032">
    <property type="entry name" value="tRNA_MAMT_biosynth_bifunc_MnmC"/>
</dbReference>
<dbReference type="InterPro" id="IPR029063">
    <property type="entry name" value="SAM-dependent_MTases_sf"/>
</dbReference>
<evidence type="ECO:0000256" key="4">
    <source>
        <dbReference type="ARBA" id="ARBA00022679"/>
    </source>
</evidence>
<sequence length="653" mass="71274">MTEPLDWLPDGTPFSQRFNDRYHSDVNHGLDQARDVFMRGCGLPEAWAHQPQWRILETGFGLGLNFLVTWKAWREDPARCGVLHFTSCEAWPVSADDLLRATPQELGPLAQELSAQFFGLLPGVHRLSFDAGRVLLTLCIGDAQAMLRQQSPRADSVYLDGFSPKVNPELWNVHLFKAVARCCHRGTRLATWTIARAVRDDLAQCGFEVQKVPGVPPKRDNLQATYNPRWQPRERRDRREALPDVAWDTTGTQPMHCMVIGAGLAGSACAASLARRGWQVTVIDAATAAAGASGLPAGIFAPHVSPDDSVLSRLSRAGVRATLQALQPLQRGMDWDECGVLENRIDHSPGIPPGWTTDARSAGADWSRPASASQCTDNGLPADATACWHVRAGWVRPPRLVTHQLAHPGIRLLQHARVARVDRLSRNHDGPAPWQALDDQGQTIATADLVIVTAGFDSHQLLARRWPLQALRGQISWGAHARQVPATPWPHAPVNGHGNLVPAFPLGDDHPSDLGWVLGSTFERDVSELPPSSEERAAAHAANFEKLRALVPRLAEALQPSFAAAQSSGQPPDEEMGAVRHWSAVRCASHDRLPIVGPVDHARLPGLWVSTAMGSRGLTLSVLCAELLAARLHNEPLPLESRLAQLLSSERQG</sequence>
<dbReference type="KEGG" id="drg:H9K76_12505"/>
<organism evidence="14 15">
    <name type="scientific">Diaphorobacter ruginosibacter</name>
    <dbReference type="NCBI Taxonomy" id="1715720"/>
    <lineage>
        <taxon>Bacteria</taxon>
        <taxon>Pseudomonadati</taxon>
        <taxon>Pseudomonadota</taxon>
        <taxon>Betaproteobacteria</taxon>
        <taxon>Burkholderiales</taxon>
        <taxon>Comamonadaceae</taxon>
        <taxon>Diaphorobacter</taxon>
    </lineage>
</organism>
<comment type="subcellular location">
    <subcellularLocation>
        <location evidence="10">Cytoplasm</location>
    </subcellularLocation>
</comment>
<comment type="similarity">
    <text evidence="10">In the C-terminal section; belongs to the DAO family.</text>
</comment>
<dbReference type="GO" id="GO:0016645">
    <property type="term" value="F:oxidoreductase activity, acting on the CH-NH group of donors"/>
    <property type="evidence" value="ECO:0007669"/>
    <property type="project" value="InterPro"/>
</dbReference>
<gene>
    <name evidence="10 14" type="primary">mnmC</name>
    <name evidence="14" type="ORF">H9K76_12505</name>
</gene>
<keyword evidence="9 10" id="KW-0511">Multifunctional enzyme</keyword>
<keyword evidence="8 10" id="KW-0560">Oxidoreductase</keyword>
<dbReference type="GO" id="GO:0005737">
    <property type="term" value="C:cytoplasm"/>
    <property type="evidence" value="ECO:0007669"/>
    <property type="project" value="UniProtKB-SubCell"/>
</dbReference>
<dbReference type="InterPro" id="IPR008471">
    <property type="entry name" value="MnmC-like_methylTransf"/>
</dbReference>
<dbReference type="NCBIfam" id="NF033855">
    <property type="entry name" value="tRNA_MNMC2"/>
    <property type="match status" value="1"/>
</dbReference>
<feature type="region of interest" description="Disordered" evidence="11">
    <location>
        <begin position="218"/>
        <end position="239"/>
    </location>
</feature>
<dbReference type="NCBIfam" id="TIGR03197">
    <property type="entry name" value="MnmC_Cterm"/>
    <property type="match status" value="1"/>
</dbReference>
<dbReference type="Pfam" id="PF01266">
    <property type="entry name" value="DAO"/>
    <property type="match status" value="1"/>
</dbReference>
<reference evidence="14 15" key="1">
    <citation type="submission" date="2020-08" db="EMBL/GenBank/DDBJ databases">
        <title>Genome sequence of Diaphorobacter ruginosibacter DSM 27467T.</title>
        <authorList>
            <person name="Hyun D.-W."/>
            <person name="Bae J.-W."/>
        </authorList>
    </citation>
    <scope>NUCLEOTIDE SEQUENCE [LARGE SCALE GENOMIC DNA]</scope>
    <source>
        <strain evidence="14 15">DSM 27467</strain>
    </source>
</reference>
<dbReference type="Proteomes" id="UP000515811">
    <property type="component" value="Chromosome"/>
</dbReference>
<dbReference type="Gene3D" id="3.40.50.150">
    <property type="entry name" value="Vaccinia Virus protein VP39"/>
    <property type="match status" value="1"/>
</dbReference>
<comment type="similarity">
    <text evidence="10">In the N-terminal section; belongs to the methyltransferase superfamily. tRNA (mnm(5)s(2)U34)-methyltransferase family.</text>
</comment>
<feature type="region of interest" description="FAD-dependent cmnm(5)s(2)U34 oxidoreductase" evidence="10">
    <location>
        <begin position="260"/>
        <end position="653"/>
    </location>
</feature>
<proteinExistence type="inferred from homology"/>
<dbReference type="InterPro" id="IPR017610">
    <property type="entry name" value="tRNA_S-uridine_synth_MnmC_C"/>
</dbReference>
<dbReference type="Gene3D" id="3.30.9.10">
    <property type="entry name" value="D-Amino Acid Oxidase, subunit A, domain 2"/>
    <property type="match status" value="1"/>
</dbReference>
<evidence type="ECO:0000256" key="8">
    <source>
        <dbReference type="ARBA" id="ARBA00023002"/>
    </source>
</evidence>
<keyword evidence="2 10" id="KW-0489">Methyltransferase</keyword>
<dbReference type="InterPro" id="IPR036188">
    <property type="entry name" value="FAD/NAD-bd_sf"/>
</dbReference>
<dbReference type="SUPFAM" id="SSF51971">
    <property type="entry name" value="Nucleotide-binding domain"/>
    <property type="match status" value="1"/>
</dbReference>
<keyword evidence="15" id="KW-1185">Reference proteome</keyword>
<keyword evidence="7 10" id="KW-0274">FAD</keyword>
<feature type="domain" description="MnmC-like methyltransferase" evidence="13">
    <location>
        <begin position="105"/>
        <end position="226"/>
    </location>
</feature>
<feature type="region of interest" description="tRNA (mnm(5)s(2)U34)-methyltransferase" evidence="10">
    <location>
        <begin position="1"/>
        <end position="227"/>
    </location>
</feature>
<dbReference type="EC" id="2.1.1.61" evidence="10"/>
<dbReference type="EC" id="1.5.-.-" evidence="10"/>
<evidence type="ECO:0000256" key="2">
    <source>
        <dbReference type="ARBA" id="ARBA00022603"/>
    </source>
</evidence>
<evidence type="ECO:0000256" key="5">
    <source>
        <dbReference type="ARBA" id="ARBA00022691"/>
    </source>
</evidence>
<dbReference type="Gene3D" id="3.50.50.60">
    <property type="entry name" value="FAD/NAD(P)-binding domain"/>
    <property type="match status" value="1"/>
</dbReference>
<feature type="domain" description="FAD dependent oxidoreductase" evidence="12">
    <location>
        <begin position="258"/>
        <end position="631"/>
    </location>
</feature>
<dbReference type="EMBL" id="CP060714">
    <property type="protein sequence ID" value="QNN55487.1"/>
    <property type="molecule type" value="Genomic_DNA"/>
</dbReference>
<name>A0A7G9RIR2_9BURK</name>
<evidence type="ECO:0000313" key="15">
    <source>
        <dbReference type="Proteomes" id="UP000515811"/>
    </source>
</evidence>
<dbReference type="Pfam" id="PF05430">
    <property type="entry name" value="Methyltransf_30"/>
    <property type="match status" value="1"/>
</dbReference>
<keyword evidence="3 10" id="KW-0285">Flavoprotein</keyword>
<dbReference type="PANTHER" id="PTHR13847">
    <property type="entry name" value="SARCOSINE DEHYDROGENASE-RELATED"/>
    <property type="match status" value="1"/>
</dbReference>
<comment type="cofactor">
    <cofactor evidence="10">
        <name>FAD</name>
        <dbReference type="ChEBI" id="CHEBI:57692"/>
    </cofactor>
</comment>
<keyword evidence="6 10" id="KW-0819">tRNA processing</keyword>
<comment type="function">
    <text evidence="10">Catalyzes the last two steps in the biosynthesis of 5-methylaminomethyl-2-thiouridine (mnm(5)s(2)U) at the wobble position (U34) in tRNA. Catalyzes the FAD-dependent demodification of cmnm(5)s(2)U34 to nm(5)s(2)U34, followed by the transfer of a methyl group from S-adenosyl-L-methionine to nm(5)s(2)U34, to form mnm(5)s(2)U34.</text>
</comment>
<evidence type="ECO:0000259" key="12">
    <source>
        <dbReference type="Pfam" id="PF01266"/>
    </source>
</evidence>
<evidence type="ECO:0000256" key="7">
    <source>
        <dbReference type="ARBA" id="ARBA00022827"/>
    </source>
</evidence>
<dbReference type="PANTHER" id="PTHR13847:SF283">
    <property type="entry name" value="TRNA 5-METHYLAMINOMETHYL-2-THIOURIDINE BIOSYNTHESIS BIFUNCTIONAL PROTEIN MNMC"/>
    <property type="match status" value="1"/>
</dbReference>